<name>A0ABD6DMX6_9EURY</name>
<dbReference type="InterPro" id="IPR036388">
    <property type="entry name" value="WH-like_DNA-bd_sf"/>
</dbReference>
<dbReference type="Pfam" id="PF24035">
    <property type="entry name" value="DUF7344"/>
    <property type="match status" value="1"/>
</dbReference>
<proteinExistence type="predicted"/>
<evidence type="ECO:0000313" key="3">
    <source>
        <dbReference type="Proteomes" id="UP001597034"/>
    </source>
</evidence>
<dbReference type="AlphaFoldDB" id="A0ABD6DMX6"/>
<dbReference type="Gene3D" id="1.10.10.10">
    <property type="entry name" value="Winged helix-like DNA-binding domain superfamily/Winged helix DNA-binding domain"/>
    <property type="match status" value="1"/>
</dbReference>
<keyword evidence="3" id="KW-1185">Reference proteome</keyword>
<dbReference type="InterPro" id="IPR055768">
    <property type="entry name" value="DUF7344"/>
</dbReference>
<accession>A0ABD6DMX6</accession>
<reference evidence="2 3" key="1">
    <citation type="journal article" date="2019" name="Int. J. Syst. Evol. Microbiol.">
        <title>The Global Catalogue of Microorganisms (GCM) 10K type strain sequencing project: providing services to taxonomists for standard genome sequencing and annotation.</title>
        <authorList>
            <consortium name="The Broad Institute Genomics Platform"/>
            <consortium name="The Broad Institute Genome Sequencing Center for Infectious Disease"/>
            <person name="Wu L."/>
            <person name="Ma J."/>
        </authorList>
    </citation>
    <scope>NUCLEOTIDE SEQUENCE [LARGE SCALE GENOMIC DNA]</scope>
    <source>
        <strain evidence="2 3">CGMCC 1.10390</strain>
    </source>
</reference>
<comment type="caution">
    <text evidence="2">The sequence shown here is derived from an EMBL/GenBank/DDBJ whole genome shotgun (WGS) entry which is preliminary data.</text>
</comment>
<dbReference type="RefSeq" id="WP_256401836.1">
    <property type="nucleotide sequence ID" value="NZ_JANHJR010000004.1"/>
</dbReference>
<sequence length="118" mass="12684">MASQSTTGLNKTFDLLTHPSRRYVLYLLTTESEVMDIETLAAALANWDEGQSPVDESDNSASIEVALHHTHLPKLAEADLITYDVDTGIIELNGTKGHGQLIATAARVDGYKQASAGD</sequence>
<dbReference type="Proteomes" id="UP001597034">
    <property type="component" value="Unassembled WGS sequence"/>
</dbReference>
<feature type="domain" description="DUF7344" evidence="1">
    <location>
        <begin position="13"/>
        <end position="91"/>
    </location>
</feature>
<gene>
    <name evidence="2" type="ORF">ACFSBL_18495</name>
</gene>
<evidence type="ECO:0000259" key="1">
    <source>
        <dbReference type="Pfam" id="PF24035"/>
    </source>
</evidence>
<evidence type="ECO:0000313" key="2">
    <source>
        <dbReference type="EMBL" id="MFD1647685.1"/>
    </source>
</evidence>
<protein>
    <submittedName>
        <fullName evidence="2">ArsR family transcriptional regulator</fullName>
    </submittedName>
</protein>
<organism evidence="2 3">
    <name type="scientific">Haloarchaeobius litoreus</name>
    <dbReference type="NCBI Taxonomy" id="755306"/>
    <lineage>
        <taxon>Archaea</taxon>
        <taxon>Methanobacteriati</taxon>
        <taxon>Methanobacteriota</taxon>
        <taxon>Stenosarchaea group</taxon>
        <taxon>Halobacteria</taxon>
        <taxon>Halobacteriales</taxon>
        <taxon>Halorubellaceae</taxon>
        <taxon>Haloarchaeobius</taxon>
    </lineage>
</organism>
<dbReference type="EMBL" id="JBHUDO010000004">
    <property type="protein sequence ID" value="MFD1647685.1"/>
    <property type="molecule type" value="Genomic_DNA"/>
</dbReference>